<sequence length="88" mass="10159">MKGLLIKDKTHWCDSWSAQMATCLEILDSTYNLLIFHERHTAEEILAQMDNAPEHIYQIIDIEKGHEDNCDIVSDAGTYYRISTSQQT</sequence>
<keyword evidence="2" id="KW-1185">Reference proteome</keyword>
<dbReference type="RefSeq" id="WP_011341431.1">
    <property type="nucleotide sequence ID" value="NC_007498.2"/>
</dbReference>
<dbReference type="eggNOG" id="ENOG5033P7K">
    <property type="taxonomic scope" value="Bacteria"/>
</dbReference>
<dbReference type="KEGG" id="pca:Pcar_1697"/>
<gene>
    <name evidence="1" type="ordered locus">Pcar_1697</name>
</gene>
<dbReference type="AlphaFoldDB" id="Q3A3W7"/>
<organism evidence="1 2">
    <name type="scientific">Syntrophotalea carbinolica (strain DSM 2380 / NBRC 103641 / GraBd1)</name>
    <name type="common">Pelobacter carbinolicus</name>
    <dbReference type="NCBI Taxonomy" id="338963"/>
    <lineage>
        <taxon>Bacteria</taxon>
        <taxon>Pseudomonadati</taxon>
        <taxon>Thermodesulfobacteriota</taxon>
        <taxon>Desulfuromonadia</taxon>
        <taxon>Desulfuromonadales</taxon>
        <taxon>Syntrophotaleaceae</taxon>
        <taxon>Syntrophotalea</taxon>
    </lineage>
</organism>
<dbReference type="HOGENOM" id="CLU_2466272_0_0_7"/>
<reference evidence="2" key="1">
    <citation type="submission" date="2005-10" db="EMBL/GenBank/DDBJ databases">
        <title>Complete sequence of Pelobacter carbinolicus DSM 2380.</title>
        <authorList>
            <person name="Copeland A."/>
            <person name="Lucas S."/>
            <person name="Lapidus A."/>
            <person name="Barry K."/>
            <person name="Detter J.C."/>
            <person name="Glavina T."/>
            <person name="Hammon N."/>
            <person name="Israni S."/>
            <person name="Pitluck S."/>
            <person name="Chertkov O."/>
            <person name="Schmutz J."/>
            <person name="Larimer F."/>
            <person name="Land M."/>
            <person name="Kyrpides N."/>
            <person name="Ivanova N."/>
            <person name="Richardson P."/>
        </authorList>
    </citation>
    <scope>NUCLEOTIDE SEQUENCE [LARGE SCALE GENOMIC DNA]</scope>
    <source>
        <strain evidence="2">DSM 2380 / NBRC 103641 / GraBd1</strain>
    </source>
</reference>
<dbReference type="Proteomes" id="UP000002534">
    <property type="component" value="Chromosome"/>
</dbReference>
<name>Q3A3W7_SYNC1</name>
<dbReference type="EMBL" id="CP000142">
    <property type="protein sequence ID" value="ABA88940.1"/>
    <property type="molecule type" value="Genomic_DNA"/>
</dbReference>
<reference evidence="1 2" key="2">
    <citation type="journal article" date="2012" name="BMC Genomics">
        <title>The genome of Pelobacter carbinolicus reveals surprising metabolic capabilities and physiological features.</title>
        <authorList>
            <person name="Aklujkar M."/>
            <person name="Haveman S.A."/>
            <person name="Didonato R.Jr."/>
            <person name="Chertkov O."/>
            <person name="Han C.S."/>
            <person name="Land M.L."/>
            <person name="Brown P."/>
            <person name="Lovley D.R."/>
        </authorList>
    </citation>
    <scope>NUCLEOTIDE SEQUENCE [LARGE SCALE GENOMIC DNA]</scope>
    <source>
        <strain evidence="2">DSM 2380 / NBRC 103641 / GraBd1</strain>
    </source>
</reference>
<evidence type="ECO:0000313" key="2">
    <source>
        <dbReference type="Proteomes" id="UP000002534"/>
    </source>
</evidence>
<dbReference type="OrthoDB" id="5387752at2"/>
<protein>
    <submittedName>
        <fullName evidence="1">Uncharacterized protein</fullName>
    </submittedName>
</protein>
<accession>Q3A3W7</accession>
<proteinExistence type="predicted"/>
<evidence type="ECO:0000313" key="1">
    <source>
        <dbReference type="EMBL" id="ABA88940.1"/>
    </source>
</evidence>